<keyword evidence="1" id="KW-0614">Plasmid</keyword>
<organism evidence="1 2">
    <name type="scientific">Pseudarthrobacter chlorophenolicus (strain ATCC 700700 / DSM 12829 / CIP 107037 / JCM 12360 / KCTC 9906 / NCIMB 13794 / A6)</name>
    <name type="common">Arthrobacter chlorophenolicus</name>
    <dbReference type="NCBI Taxonomy" id="452863"/>
    <lineage>
        <taxon>Bacteria</taxon>
        <taxon>Bacillati</taxon>
        <taxon>Actinomycetota</taxon>
        <taxon>Actinomycetes</taxon>
        <taxon>Micrococcales</taxon>
        <taxon>Micrococcaceae</taxon>
        <taxon>Pseudarthrobacter</taxon>
    </lineage>
</organism>
<name>B8HIG7_PSECP</name>
<dbReference type="HOGENOM" id="CLU_2285591_0_0_11"/>
<dbReference type="EMBL" id="CP001342">
    <property type="protein sequence ID" value="ACL42214.1"/>
    <property type="molecule type" value="Genomic_DNA"/>
</dbReference>
<gene>
    <name evidence="1" type="ordered locus">Achl_4263</name>
</gene>
<dbReference type="AlphaFoldDB" id="B8HIG7"/>
<protein>
    <submittedName>
        <fullName evidence="1">Uncharacterized protein</fullName>
    </submittedName>
</protein>
<accession>B8HIG7</accession>
<evidence type="ECO:0000313" key="1">
    <source>
        <dbReference type="EMBL" id="ACL42214.1"/>
    </source>
</evidence>
<proteinExistence type="predicted"/>
<dbReference type="KEGG" id="ach:Achl_4263"/>
<geneLocation type="plasmid" evidence="1 2">
    <name>pACHL01</name>
</geneLocation>
<evidence type="ECO:0000313" key="2">
    <source>
        <dbReference type="Proteomes" id="UP000002505"/>
    </source>
</evidence>
<reference evidence="1" key="1">
    <citation type="submission" date="2009-01" db="EMBL/GenBank/DDBJ databases">
        <title>Complete sequence of plasmid1 of Arthrobacter chlorophenolicus A6.</title>
        <authorList>
            <consortium name="US DOE Joint Genome Institute"/>
            <person name="Lucas S."/>
            <person name="Copeland A."/>
            <person name="Lapidus A."/>
            <person name="Glavina del Rio T."/>
            <person name="Tice H."/>
            <person name="Bruce D."/>
            <person name="Goodwin L."/>
            <person name="Pitluck S."/>
            <person name="Goltsman E."/>
            <person name="Clum A."/>
            <person name="Larimer F."/>
            <person name="Land M."/>
            <person name="Hauser L."/>
            <person name="Kyrpides N."/>
            <person name="Mikhailova N."/>
            <person name="Jansson J."/>
            <person name="Richardson P."/>
        </authorList>
    </citation>
    <scope>NUCLEOTIDE SEQUENCE [LARGE SCALE GENOMIC DNA]</scope>
    <source>
        <strain evidence="1">A6</strain>
        <plasmid evidence="1">pACHL01</plasmid>
    </source>
</reference>
<sequence length="101" mass="10971">MHNASPEDLRQVREFQKILALPTSQERRLAQIREMPASTNPADCICGALKHCAETDNPCPHCRILDPYDGCPQVGFGCGLADADCDCCTPEQRATAAKGRA</sequence>
<keyword evidence="2" id="KW-1185">Reference proteome</keyword>
<dbReference type="Proteomes" id="UP000002505">
    <property type="component" value="Plasmid pACHL01"/>
</dbReference>